<evidence type="ECO:0000256" key="3">
    <source>
        <dbReference type="ARBA" id="ARBA00023163"/>
    </source>
</evidence>
<dbReference type="PANTHER" id="PTHR46796:SF13">
    <property type="entry name" value="HTH-TYPE TRANSCRIPTIONAL ACTIVATOR RHAS"/>
    <property type="match status" value="1"/>
</dbReference>
<gene>
    <name evidence="5" type="ORF">DHW03_15175</name>
</gene>
<keyword evidence="6" id="KW-1185">Reference proteome</keyword>
<evidence type="ECO:0000256" key="1">
    <source>
        <dbReference type="ARBA" id="ARBA00023015"/>
    </source>
</evidence>
<keyword evidence="2" id="KW-0238">DNA-binding</keyword>
<evidence type="ECO:0000256" key="2">
    <source>
        <dbReference type="ARBA" id="ARBA00023125"/>
    </source>
</evidence>
<dbReference type="InterPro" id="IPR046532">
    <property type="entry name" value="DUF6597"/>
</dbReference>
<dbReference type="Proteomes" id="UP000245379">
    <property type="component" value="Unassembled WGS sequence"/>
</dbReference>
<dbReference type="InterPro" id="IPR009057">
    <property type="entry name" value="Homeodomain-like_sf"/>
</dbReference>
<evidence type="ECO:0000313" key="5">
    <source>
        <dbReference type="EMBL" id="PWS26136.1"/>
    </source>
</evidence>
<reference evidence="5 6" key="1">
    <citation type="submission" date="2018-05" db="EMBL/GenBank/DDBJ databases">
        <title>Pedobacter paludis sp. nov., isolated from wetland soil.</title>
        <authorList>
            <person name="Zhang Y."/>
            <person name="Wang G."/>
        </authorList>
    </citation>
    <scope>NUCLEOTIDE SEQUENCE [LARGE SCALE GENOMIC DNA]</scope>
    <source>
        <strain evidence="5 6">KCTC22721</strain>
    </source>
</reference>
<dbReference type="SUPFAM" id="SSF46689">
    <property type="entry name" value="Homeodomain-like"/>
    <property type="match status" value="1"/>
</dbReference>
<dbReference type="InterPro" id="IPR050204">
    <property type="entry name" value="AraC_XylS_family_regulators"/>
</dbReference>
<keyword evidence="1" id="KW-0805">Transcription regulation</keyword>
<dbReference type="OrthoDB" id="323290at2"/>
<name>A0A317ELH1_9SPHI</name>
<protein>
    <recommendedName>
        <fullName evidence="4">HTH araC/xylS-type domain-containing protein</fullName>
    </recommendedName>
</protein>
<dbReference type="InterPro" id="IPR018060">
    <property type="entry name" value="HTH_AraC"/>
</dbReference>
<sequence>MSYTIFNPPEHLSKLVRYYWFLDYQAETDQDILKIFADPYPRIIFQHNNGNSCIKKAEGVLSNSFLAGITTVPYECTIGSCEVTGVSLYPHAMKILFGTDAHELRDDLVELLNFAPGKLTERILESNNKSQRIEILNEFLTIELNRRELAVDPLIYGALEWMEVPENTCRIDYYYRYFKMSERHLERQFRNFIGVSPKKLLRIKRFEKSMLMLASPEIPFTEIAYHLNFSDQSHFIKDFNDLSGLTPGLFRKQKIITSESNSIVTT</sequence>
<dbReference type="GO" id="GO:0003700">
    <property type="term" value="F:DNA-binding transcription factor activity"/>
    <property type="evidence" value="ECO:0007669"/>
    <property type="project" value="InterPro"/>
</dbReference>
<organism evidence="5 6">
    <name type="scientific">Pedobacter yonginense</name>
    <dbReference type="NCBI Taxonomy" id="651869"/>
    <lineage>
        <taxon>Bacteria</taxon>
        <taxon>Pseudomonadati</taxon>
        <taxon>Bacteroidota</taxon>
        <taxon>Sphingobacteriia</taxon>
        <taxon>Sphingobacteriales</taxon>
        <taxon>Sphingobacteriaceae</taxon>
        <taxon>Pedobacter</taxon>
    </lineage>
</organism>
<dbReference type="PANTHER" id="PTHR46796">
    <property type="entry name" value="HTH-TYPE TRANSCRIPTIONAL ACTIVATOR RHAS-RELATED"/>
    <property type="match status" value="1"/>
</dbReference>
<dbReference type="Gene3D" id="1.10.10.60">
    <property type="entry name" value="Homeodomain-like"/>
    <property type="match status" value="1"/>
</dbReference>
<feature type="domain" description="HTH araC/xylS-type" evidence="4">
    <location>
        <begin position="170"/>
        <end position="253"/>
    </location>
</feature>
<evidence type="ECO:0000313" key="6">
    <source>
        <dbReference type="Proteomes" id="UP000245379"/>
    </source>
</evidence>
<keyword evidence="3" id="KW-0804">Transcription</keyword>
<proteinExistence type="predicted"/>
<dbReference type="Pfam" id="PF20240">
    <property type="entry name" value="DUF6597"/>
    <property type="match status" value="1"/>
</dbReference>
<accession>A0A317ELH1</accession>
<dbReference type="SMART" id="SM00342">
    <property type="entry name" value="HTH_ARAC"/>
    <property type="match status" value="1"/>
</dbReference>
<dbReference type="AlphaFoldDB" id="A0A317ELH1"/>
<comment type="caution">
    <text evidence="5">The sequence shown here is derived from an EMBL/GenBank/DDBJ whole genome shotgun (WGS) entry which is preliminary data.</text>
</comment>
<dbReference type="RefSeq" id="WP_109926701.1">
    <property type="nucleotide sequence ID" value="NZ_QGNZ01000004.1"/>
</dbReference>
<evidence type="ECO:0000259" key="4">
    <source>
        <dbReference type="PROSITE" id="PS01124"/>
    </source>
</evidence>
<dbReference type="Pfam" id="PF12833">
    <property type="entry name" value="HTH_18"/>
    <property type="match status" value="1"/>
</dbReference>
<dbReference type="PROSITE" id="PS01124">
    <property type="entry name" value="HTH_ARAC_FAMILY_2"/>
    <property type="match status" value="1"/>
</dbReference>
<dbReference type="EMBL" id="QGNZ01000004">
    <property type="protein sequence ID" value="PWS26136.1"/>
    <property type="molecule type" value="Genomic_DNA"/>
</dbReference>
<dbReference type="GO" id="GO:0043565">
    <property type="term" value="F:sequence-specific DNA binding"/>
    <property type="evidence" value="ECO:0007669"/>
    <property type="project" value="InterPro"/>
</dbReference>